<dbReference type="Proteomes" id="UP000015524">
    <property type="component" value="Unassembled WGS sequence"/>
</dbReference>
<dbReference type="PATRIC" id="fig|1114964.3.peg.140"/>
<evidence type="ECO:0000313" key="3">
    <source>
        <dbReference type="Proteomes" id="UP000015524"/>
    </source>
</evidence>
<dbReference type="AlphaFoldDB" id="T0I3I6"/>
<organism evidence="2 3">
    <name type="scientific">Sphingobium baderi LL03</name>
    <dbReference type="NCBI Taxonomy" id="1114964"/>
    <lineage>
        <taxon>Bacteria</taxon>
        <taxon>Pseudomonadati</taxon>
        <taxon>Pseudomonadota</taxon>
        <taxon>Alphaproteobacteria</taxon>
        <taxon>Sphingomonadales</taxon>
        <taxon>Sphingomonadaceae</taxon>
        <taxon>Sphingobium</taxon>
    </lineage>
</organism>
<feature type="region of interest" description="Disordered" evidence="1">
    <location>
        <begin position="193"/>
        <end position="220"/>
    </location>
</feature>
<protein>
    <submittedName>
        <fullName evidence="2">Uncharacterized protein</fullName>
    </submittedName>
</protein>
<keyword evidence="3" id="KW-1185">Reference proteome</keyword>
<comment type="caution">
    <text evidence="2">The sequence shown here is derived from an EMBL/GenBank/DDBJ whole genome shotgun (WGS) entry which is preliminary data.</text>
</comment>
<reference evidence="2 3" key="1">
    <citation type="journal article" date="2013" name="Genome Announc.">
        <title>Draft Genome Sequence of a Hexachlorocyclohexane-Degrading Bacterium, Sphingobium baderi Strain LL03T.</title>
        <authorList>
            <person name="Kaur J."/>
            <person name="Verma H."/>
            <person name="Tripathi C."/>
            <person name="Khurana J.P."/>
            <person name="Lal R."/>
        </authorList>
    </citation>
    <scope>NUCLEOTIDE SEQUENCE [LARGE SCALE GENOMIC DNA]</scope>
    <source>
        <strain evidence="2 3">LL03</strain>
    </source>
</reference>
<evidence type="ECO:0000256" key="1">
    <source>
        <dbReference type="SAM" id="MobiDB-lite"/>
    </source>
</evidence>
<proteinExistence type="predicted"/>
<gene>
    <name evidence="2" type="ORF">L485_00805</name>
</gene>
<dbReference type="EMBL" id="ATIB01000017">
    <property type="protein sequence ID" value="EQB06200.1"/>
    <property type="molecule type" value="Genomic_DNA"/>
</dbReference>
<accession>T0I3I6</accession>
<name>T0I3I6_9SPHN</name>
<sequence>MNDMTKVIAPKSDQLNSDDLIAGPRTITIREVDIRPGTEQPVSIYFEGDNGKPWKPCKSMSRVLVHAWGPDAKKYLGKSLMLYRDPDVTWAGMKVGGIRISHMSHIEREFVMSLTATKKTKAVVTIKVLQALKERAAEDHAAKWAAGYIAKVETFTSVEDLQAFEQPLAQRLDELKQKRPELHEQVLAASQARAASFAREGKPESEMGEGFNTDDDEVEF</sequence>
<evidence type="ECO:0000313" key="2">
    <source>
        <dbReference type="EMBL" id="EQB06200.1"/>
    </source>
</evidence>
<dbReference type="eggNOG" id="ENOG5032SAX">
    <property type="taxonomic scope" value="Bacteria"/>
</dbReference>